<keyword evidence="2" id="KW-1185">Reference proteome</keyword>
<dbReference type="EMBL" id="JAPWTK010000186">
    <property type="protein sequence ID" value="KAJ8946433.1"/>
    <property type="molecule type" value="Genomic_DNA"/>
</dbReference>
<name>A0AAV8Y619_9CUCU</name>
<accession>A0AAV8Y619</accession>
<evidence type="ECO:0000313" key="1">
    <source>
        <dbReference type="EMBL" id="KAJ8946433.1"/>
    </source>
</evidence>
<evidence type="ECO:0008006" key="3">
    <source>
        <dbReference type="Google" id="ProtNLM"/>
    </source>
</evidence>
<comment type="caution">
    <text evidence="1">The sequence shown here is derived from an EMBL/GenBank/DDBJ whole genome shotgun (WGS) entry which is preliminary data.</text>
</comment>
<dbReference type="AlphaFoldDB" id="A0AAV8Y619"/>
<sequence length="121" mass="13385">MWGRVCRHLYPDGPKFGDINNLRHHLYNKAMARQSPSALLDLSSLPPTKATCAQHSLSIPSVSYVPRKGKVILLMSTLHDDDSVDESGDKLPEIISFYNLTKGGVDTVDELSANYNVSRNS</sequence>
<dbReference type="Proteomes" id="UP001162162">
    <property type="component" value="Unassembled WGS sequence"/>
</dbReference>
<proteinExistence type="predicted"/>
<evidence type="ECO:0000313" key="2">
    <source>
        <dbReference type="Proteomes" id="UP001162162"/>
    </source>
</evidence>
<gene>
    <name evidence="1" type="ORF">NQ318_014419</name>
</gene>
<protein>
    <recommendedName>
        <fullName evidence="3">PiggyBac transposable element-derived protein domain-containing protein</fullName>
    </recommendedName>
</protein>
<organism evidence="1 2">
    <name type="scientific">Aromia moschata</name>
    <dbReference type="NCBI Taxonomy" id="1265417"/>
    <lineage>
        <taxon>Eukaryota</taxon>
        <taxon>Metazoa</taxon>
        <taxon>Ecdysozoa</taxon>
        <taxon>Arthropoda</taxon>
        <taxon>Hexapoda</taxon>
        <taxon>Insecta</taxon>
        <taxon>Pterygota</taxon>
        <taxon>Neoptera</taxon>
        <taxon>Endopterygota</taxon>
        <taxon>Coleoptera</taxon>
        <taxon>Polyphaga</taxon>
        <taxon>Cucujiformia</taxon>
        <taxon>Chrysomeloidea</taxon>
        <taxon>Cerambycidae</taxon>
        <taxon>Cerambycinae</taxon>
        <taxon>Callichromatini</taxon>
        <taxon>Aromia</taxon>
    </lineage>
</organism>
<reference evidence="1" key="1">
    <citation type="journal article" date="2023" name="Insect Mol. Biol.">
        <title>Genome sequencing provides insights into the evolution of gene families encoding plant cell wall-degrading enzymes in longhorned beetles.</title>
        <authorList>
            <person name="Shin N.R."/>
            <person name="Okamura Y."/>
            <person name="Kirsch R."/>
            <person name="Pauchet Y."/>
        </authorList>
    </citation>
    <scope>NUCLEOTIDE SEQUENCE</scope>
    <source>
        <strain evidence="1">AMC_N1</strain>
    </source>
</reference>